<evidence type="ECO:0000313" key="4">
    <source>
        <dbReference type="Proteomes" id="UP000237839"/>
    </source>
</evidence>
<comment type="subcellular location">
    <subcellularLocation>
        <location evidence="2">Cell membrane</location>
        <topology evidence="2">Lipid-anchor</topology>
    </subcellularLocation>
</comment>
<dbReference type="GO" id="GO:0005886">
    <property type="term" value="C:plasma membrane"/>
    <property type="evidence" value="ECO:0007669"/>
    <property type="project" value="UniProtKB-SubCell"/>
</dbReference>
<dbReference type="OrthoDB" id="9770517at2"/>
<dbReference type="PANTHER" id="PTHR30203">
    <property type="entry name" value="OUTER MEMBRANE CATION EFFLUX PROTEIN"/>
    <property type="match status" value="1"/>
</dbReference>
<organism evidence="3 4">
    <name type="scientific">Solimicrobium silvestre</name>
    <dbReference type="NCBI Taxonomy" id="2099400"/>
    <lineage>
        <taxon>Bacteria</taxon>
        <taxon>Pseudomonadati</taxon>
        <taxon>Pseudomonadota</taxon>
        <taxon>Betaproteobacteria</taxon>
        <taxon>Burkholderiales</taxon>
        <taxon>Oxalobacteraceae</taxon>
        <taxon>Solimicrobium</taxon>
    </lineage>
</organism>
<dbReference type="SUPFAM" id="SSF56954">
    <property type="entry name" value="Outer membrane efflux proteins (OEP)"/>
    <property type="match status" value="1"/>
</dbReference>
<comment type="similarity">
    <text evidence="1 2">Belongs to the outer membrane factor (OMF) (TC 1.B.17) family.</text>
</comment>
<accession>A0A2S9GTR4</accession>
<dbReference type="InterPro" id="IPR003423">
    <property type="entry name" value="OMP_efflux"/>
</dbReference>
<keyword evidence="2" id="KW-0564">Palmitate</keyword>
<sequence length="478" mass="51410">MNKQLSNYSVSALLLSCLAACAVGPDYQKPDVAMPKGWQTNTSFHPAEPSDGVLKGNWWEMFGDEQLNQLEQQAAQHNQSLVVAAERLNQARLQVTASSSIQLPQVDLQASDARFKTSANRPLAVYGMPNSSVVQNNPQLGFAVGYEADLFGRVRRVVEGVKAAEGQATADFENTKLMLMSDLAADYFNLRELDVEIDIVEKGVVLQAKALDFIRIRHDLEAASGLDLAEQQALLDTNKTQLVLLQNQRSSVQNALSTLTGTPAPEFKLAPQVVKLVAPSLPVGLPADVLQRRPDVASAERAMAVANANIGVARAAYYPTIMLQANGGWDSNQMANLFNAPSILWSLGAGLTQHLFDAGKTTANVKIAESSYVAATANYRQSVLIAMQEVQTGIDSMAILNGANHQAEAAEASSARVLELANDRYTGGLDIYLNVISAQQSLLASQRQAVQIHGQQMLNAVYLVKALGGGWQGMVAAH</sequence>
<evidence type="ECO:0000256" key="1">
    <source>
        <dbReference type="ARBA" id="ARBA00007613"/>
    </source>
</evidence>
<gene>
    <name evidence="3" type="ORF">S2091_4213</name>
</gene>
<keyword evidence="2" id="KW-0472">Membrane</keyword>
<feature type="chain" id="PRO_5015372362" evidence="2">
    <location>
        <begin position="23"/>
        <end position="478"/>
    </location>
</feature>
<feature type="signal peptide" evidence="2">
    <location>
        <begin position="1"/>
        <end position="22"/>
    </location>
</feature>
<dbReference type="GO" id="GO:0015562">
    <property type="term" value="F:efflux transmembrane transporter activity"/>
    <property type="evidence" value="ECO:0007669"/>
    <property type="project" value="InterPro"/>
</dbReference>
<keyword evidence="2" id="KW-0812">Transmembrane</keyword>
<dbReference type="RefSeq" id="WP_105533941.1">
    <property type="nucleotide sequence ID" value="NZ_PUGF01000029.1"/>
</dbReference>
<proteinExistence type="inferred from homology"/>
<comment type="caution">
    <text evidence="3">The sequence shown here is derived from an EMBL/GenBank/DDBJ whole genome shotgun (WGS) entry which is preliminary data.</text>
</comment>
<dbReference type="NCBIfam" id="TIGR01845">
    <property type="entry name" value="outer_NodT"/>
    <property type="match status" value="1"/>
</dbReference>
<dbReference type="PANTHER" id="PTHR30203:SF33">
    <property type="entry name" value="BLR4455 PROTEIN"/>
    <property type="match status" value="1"/>
</dbReference>
<dbReference type="Gene3D" id="2.20.200.10">
    <property type="entry name" value="Outer membrane efflux proteins (OEP)"/>
    <property type="match status" value="1"/>
</dbReference>
<keyword evidence="2" id="KW-1134">Transmembrane beta strand</keyword>
<name>A0A2S9GTR4_9BURK</name>
<keyword evidence="2" id="KW-0732">Signal</keyword>
<evidence type="ECO:0000256" key="2">
    <source>
        <dbReference type="RuleBase" id="RU362097"/>
    </source>
</evidence>
<dbReference type="PROSITE" id="PS51257">
    <property type="entry name" value="PROKAR_LIPOPROTEIN"/>
    <property type="match status" value="1"/>
</dbReference>
<dbReference type="Gene3D" id="1.20.1600.10">
    <property type="entry name" value="Outer membrane efflux proteins (OEP)"/>
    <property type="match status" value="1"/>
</dbReference>
<dbReference type="EMBL" id="PUGF01000029">
    <property type="protein sequence ID" value="PRC91117.1"/>
    <property type="molecule type" value="Genomic_DNA"/>
</dbReference>
<dbReference type="Proteomes" id="UP000237839">
    <property type="component" value="Unassembled WGS sequence"/>
</dbReference>
<keyword evidence="4" id="KW-1185">Reference proteome</keyword>
<protein>
    <submittedName>
        <fullName evidence="3">Efflux transporter, outer membrane factor (OMF) lipoprotein, NodT family</fullName>
    </submittedName>
</protein>
<reference evidence="3 4" key="1">
    <citation type="submission" date="2018-02" db="EMBL/GenBank/DDBJ databases">
        <title>Solimicrobium silvestre gen. nov., sp. nov., isolated from alpine forest soil.</title>
        <authorList>
            <person name="Margesin R."/>
            <person name="Albuquerque L."/>
            <person name="Zhang D.-C."/>
            <person name="Froufe H.J.C."/>
            <person name="Severino R."/>
            <person name="Roxo I."/>
            <person name="Egas C."/>
            <person name="Da Costa M.S."/>
        </authorList>
    </citation>
    <scope>NUCLEOTIDE SEQUENCE [LARGE SCALE GENOMIC DNA]</scope>
    <source>
        <strain evidence="3 4">S20-91</strain>
    </source>
</reference>
<dbReference type="AlphaFoldDB" id="A0A2S9GTR4"/>
<evidence type="ECO:0000313" key="3">
    <source>
        <dbReference type="EMBL" id="PRC91117.1"/>
    </source>
</evidence>
<keyword evidence="2 3" id="KW-0449">Lipoprotein</keyword>
<dbReference type="Pfam" id="PF02321">
    <property type="entry name" value="OEP"/>
    <property type="match status" value="2"/>
</dbReference>
<dbReference type="InterPro" id="IPR010131">
    <property type="entry name" value="MdtP/NodT-like"/>
</dbReference>